<dbReference type="EMBL" id="MSJM01000002">
    <property type="protein sequence ID" value="OLF48421.1"/>
    <property type="molecule type" value="Genomic_DNA"/>
</dbReference>
<evidence type="ECO:0000313" key="2">
    <source>
        <dbReference type="Proteomes" id="UP000186890"/>
    </source>
</evidence>
<comment type="caution">
    <text evidence="1">The sequence shown here is derived from an EMBL/GenBank/DDBJ whole genome shotgun (WGS) entry which is preliminary data.</text>
</comment>
<accession>A0A1Q8E9G1</accession>
<proteinExistence type="predicted"/>
<keyword evidence="2" id="KW-1185">Reference proteome</keyword>
<protein>
    <submittedName>
        <fullName evidence="1">Uncharacterized protein</fullName>
    </submittedName>
</protein>
<dbReference type="RefSeq" id="WP_075104144.1">
    <property type="nucleotide sequence ID" value="NZ_MSJM01000002.1"/>
</dbReference>
<sequence>MTKIQDYARKIIFILDNNYSKQIEFSGIINYLYNLMMKIASQDDNISLDIPSLVRQFVDETMDYNSSVIIYLEKMDQEIKNEEKSRD</sequence>
<dbReference type="OrthoDB" id="3010295at2"/>
<name>A0A1Q8E9G1_9STRE</name>
<evidence type="ECO:0000313" key="1">
    <source>
        <dbReference type="EMBL" id="OLF48421.1"/>
    </source>
</evidence>
<organism evidence="1 2">
    <name type="scientific">Streptococcus cuniculi</name>
    <dbReference type="NCBI Taxonomy" id="1432788"/>
    <lineage>
        <taxon>Bacteria</taxon>
        <taxon>Bacillati</taxon>
        <taxon>Bacillota</taxon>
        <taxon>Bacilli</taxon>
        <taxon>Lactobacillales</taxon>
        <taxon>Streptococcaceae</taxon>
        <taxon>Streptococcus</taxon>
    </lineage>
</organism>
<gene>
    <name evidence="1" type="ORF">BU202_02055</name>
</gene>
<dbReference type="AlphaFoldDB" id="A0A1Q8E9G1"/>
<dbReference type="Proteomes" id="UP000186890">
    <property type="component" value="Unassembled WGS sequence"/>
</dbReference>
<reference evidence="2" key="1">
    <citation type="submission" date="2016-12" db="EMBL/GenBank/DDBJ databases">
        <authorList>
            <person name="Gulvik C.A."/>
        </authorList>
    </citation>
    <scope>NUCLEOTIDE SEQUENCE [LARGE SCALE GENOMIC DNA]</scope>
    <source>
        <strain evidence="2">NED12-00049-6B</strain>
    </source>
</reference>